<dbReference type="EMBL" id="AMQM01008434">
    <property type="status" value="NOT_ANNOTATED_CDS"/>
    <property type="molecule type" value="Genomic_DNA"/>
</dbReference>
<feature type="domain" description="Fibronectin type-II" evidence="2">
    <location>
        <begin position="273"/>
        <end position="291"/>
    </location>
</feature>
<dbReference type="InterPro" id="IPR050373">
    <property type="entry name" value="Fibrinogen_C-term_domain"/>
</dbReference>
<keyword evidence="1" id="KW-1133">Transmembrane helix</keyword>
<dbReference type="Gene3D" id="3.90.215.10">
    <property type="entry name" value="Gamma Fibrinogen, chain A, domain 1"/>
    <property type="match status" value="1"/>
</dbReference>
<evidence type="ECO:0000313" key="6">
    <source>
        <dbReference type="Proteomes" id="UP000015101"/>
    </source>
</evidence>
<sequence>MNKQNSANPIIGDELEGPAAGRNTSLTLRRPGCGISGVLSYFLSSAVFFGFSFGLLFFPGLPEQQKPFRSHRFSFVFKASRYNLRWSSNTSPTELQFLHVDFLSVFFEEGFNRSPWRQKTAYSSSNPPDKVCCLDKPAKTISAPKPRSQTHCGVLCLLFGITTVDGQPKCGHFNIKSVNNSVVCELFSRSNSTNALLSPGCTLYQSELSQTIPPAVATTATTAALTTIATGASASTAKIATTHKTTTIKTTIQAPVTECVGHNQLTVLPVSLCILPFTYNGQIYYNCTKEVNINSTCGPNYFYTCLDSSRRLCICSDPENFNNTNHTANVEIPLEVTPYLGYFIYDWLVIMQRENRLYDFFRNWDTYRNGFGDFPNNFYMGNEKVQQLTYQAHQQGIPYKLRMEYFACGKWWADEWQSFYLSSESDLKVFDSIESEMMFAILRHYGIPVEIVNAIKVMYDQPKSQELIEGEMSEAFAITTDVLQYDVPAPFQFIIKSRQQMRHPNKKLTISHTWKAKPEGHNSSHPLSNRVPKRYRLYVENYQGDTGHDIMAYMSGSHYVNFYQHNTYFSVSGRDSSTYANCSDGLRFDVYREDDDSFHPIQTMRMMIRQFW</sequence>
<name>T1FIV3_HELRO</name>
<reference evidence="6" key="1">
    <citation type="submission" date="2012-12" db="EMBL/GenBank/DDBJ databases">
        <authorList>
            <person name="Hellsten U."/>
            <person name="Grimwood J."/>
            <person name="Chapman J.A."/>
            <person name="Shapiro H."/>
            <person name="Aerts A."/>
            <person name="Otillar R.P."/>
            <person name="Terry A.Y."/>
            <person name="Boore J.L."/>
            <person name="Simakov O."/>
            <person name="Marletaz F."/>
            <person name="Cho S.-J."/>
            <person name="Edsinger-Gonzales E."/>
            <person name="Havlak P."/>
            <person name="Kuo D.-H."/>
            <person name="Larsson T."/>
            <person name="Lv J."/>
            <person name="Arendt D."/>
            <person name="Savage R."/>
            <person name="Osoegawa K."/>
            <person name="de Jong P."/>
            <person name="Lindberg D.R."/>
            <person name="Seaver E.C."/>
            <person name="Weisblat D.A."/>
            <person name="Putnam N.H."/>
            <person name="Grigoriev I.V."/>
            <person name="Rokhsar D.S."/>
        </authorList>
    </citation>
    <scope>NUCLEOTIDE SEQUENCE</scope>
</reference>
<evidence type="ECO:0000259" key="2">
    <source>
        <dbReference type="Pfam" id="PF00040"/>
    </source>
</evidence>
<gene>
    <name evidence="5" type="primary">20208752</name>
    <name evidence="4" type="ORF">HELRODRAFT_182854</name>
</gene>
<evidence type="ECO:0000313" key="5">
    <source>
        <dbReference type="EnsemblMetazoa" id="HelroP182854"/>
    </source>
</evidence>
<dbReference type="InterPro" id="IPR014716">
    <property type="entry name" value="Fibrinogen_a/b/g_C_1"/>
</dbReference>
<dbReference type="Pfam" id="PF00040">
    <property type="entry name" value="fn2"/>
    <property type="match status" value="1"/>
</dbReference>
<dbReference type="CTD" id="20208752"/>
<dbReference type="AlphaFoldDB" id="T1FIV3"/>
<dbReference type="PANTHER" id="PTHR19143">
    <property type="entry name" value="FIBRINOGEN/TENASCIN/ANGIOPOEITIN"/>
    <property type="match status" value="1"/>
</dbReference>
<dbReference type="GeneID" id="20208752"/>
<dbReference type="PANTHER" id="PTHR19143:SF462">
    <property type="entry name" value="APPLE DOMAIN-CONTAINING PROTEIN"/>
    <property type="match status" value="1"/>
</dbReference>
<dbReference type="SUPFAM" id="SSF56496">
    <property type="entry name" value="Fibrinogen C-terminal domain-like"/>
    <property type="match status" value="1"/>
</dbReference>
<evidence type="ECO:0000256" key="1">
    <source>
        <dbReference type="SAM" id="Phobius"/>
    </source>
</evidence>
<keyword evidence="1" id="KW-0812">Transmembrane</keyword>
<keyword evidence="1" id="KW-0472">Membrane</keyword>
<dbReference type="Pfam" id="PF00147">
    <property type="entry name" value="Fibrinogen_C"/>
    <property type="match status" value="1"/>
</dbReference>
<proteinExistence type="predicted"/>
<dbReference type="RefSeq" id="XP_009031827.1">
    <property type="nucleotide sequence ID" value="XM_009033579.1"/>
</dbReference>
<feature type="transmembrane region" description="Helical" evidence="1">
    <location>
        <begin position="38"/>
        <end position="61"/>
    </location>
</feature>
<reference evidence="5" key="3">
    <citation type="submission" date="2015-06" db="UniProtKB">
        <authorList>
            <consortium name="EnsemblMetazoa"/>
        </authorList>
    </citation>
    <scope>IDENTIFICATION</scope>
</reference>
<evidence type="ECO:0000259" key="3">
    <source>
        <dbReference type="Pfam" id="PF00147"/>
    </source>
</evidence>
<dbReference type="InterPro" id="IPR036056">
    <property type="entry name" value="Fibrinogen-like_C"/>
</dbReference>
<protein>
    <submittedName>
        <fullName evidence="4 5">Uncharacterized protein</fullName>
    </submittedName>
</protein>
<dbReference type="InterPro" id="IPR000562">
    <property type="entry name" value="FN_type2_dom"/>
</dbReference>
<dbReference type="KEGG" id="hro:HELRODRAFT_182854"/>
<dbReference type="InParanoid" id="T1FIV3"/>
<reference evidence="4 6" key="2">
    <citation type="journal article" date="2013" name="Nature">
        <title>Insights into bilaterian evolution from three spiralian genomes.</title>
        <authorList>
            <person name="Simakov O."/>
            <person name="Marletaz F."/>
            <person name="Cho S.J."/>
            <person name="Edsinger-Gonzales E."/>
            <person name="Havlak P."/>
            <person name="Hellsten U."/>
            <person name="Kuo D.H."/>
            <person name="Larsson T."/>
            <person name="Lv J."/>
            <person name="Arendt D."/>
            <person name="Savage R."/>
            <person name="Osoegawa K."/>
            <person name="de Jong P."/>
            <person name="Grimwood J."/>
            <person name="Chapman J.A."/>
            <person name="Shapiro H."/>
            <person name="Aerts A."/>
            <person name="Otillar R.P."/>
            <person name="Terry A.Y."/>
            <person name="Boore J.L."/>
            <person name="Grigoriev I.V."/>
            <person name="Lindberg D.R."/>
            <person name="Seaver E.C."/>
            <person name="Weisblat D.A."/>
            <person name="Putnam N.H."/>
            <person name="Rokhsar D.S."/>
        </authorList>
    </citation>
    <scope>NUCLEOTIDE SEQUENCE</scope>
</reference>
<keyword evidence="6" id="KW-1185">Reference proteome</keyword>
<dbReference type="OrthoDB" id="10070415at2759"/>
<feature type="domain" description="Fibrinogen C-terminal" evidence="3">
    <location>
        <begin position="347"/>
        <end position="425"/>
    </location>
</feature>
<dbReference type="EnsemblMetazoa" id="HelroT182854">
    <property type="protein sequence ID" value="HelroP182854"/>
    <property type="gene ID" value="HelroG182854"/>
</dbReference>
<accession>T1FIV3</accession>
<dbReference type="EMBL" id="KB097778">
    <property type="protein sequence ID" value="ESN90062.1"/>
    <property type="molecule type" value="Genomic_DNA"/>
</dbReference>
<dbReference type="Proteomes" id="UP000015101">
    <property type="component" value="Unassembled WGS sequence"/>
</dbReference>
<dbReference type="GO" id="GO:0005615">
    <property type="term" value="C:extracellular space"/>
    <property type="evidence" value="ECO:0000318"/>
    <property type="project" value="GO_Central"/>
</dbReference>
<dbReference type="HOGENOM" id="CLU_446397_0_0_1"/>
<dbReference type="InterPro" id="IPR002181">
    <property type="entry name" value="Fibrinogen_a/b/g_C_dom"/>
</dbReference>
<organism evidence="5 6">
    <name type="scientific">Helobdella robusta</name>
    <name type="common">Californian leech</name>
    <dbReference type="NCBI Taxonomy" id="6412"/>
    <lineage>
        <taxon>Eukaryota</taxon>
        <taxon>Metazoa</taxon>
        <taxon>Spiralia</taxon>
        <taxon>Lophotrochozoa</taxon>
        <taxon>Annelida</taxon>
        <taxon>Clitellata</taxon>
        <taxon>Hirudinea</taxon>
        <taxon>Rhynchobdellida</taxon>
        <taxon>Glossiphoniidae</taxon>
        <taxon>Helobdella</taxon>
    </lineage>
</organism>
<evidence type="ECO:0000313" key="4">
    <source>
        <dbReference type="EMBL" id="ESN90062.1"/>
    </source>
</evidence>